<dbReference type="RefSeq" id="WP_322410284.1">
    <property type="nucleotide sequence ID" value="NZ_CP139779.1"/>
</dbReference>
<keyword evidence="1" id="KW-0732">Signal</keyword>
<accession>A0ABZ0VA61</accession>
<organism evidence="2 3">
    <name type="scientific">Microbacterium invictum</name>
    <dbReference type="NCBI Taxonomy" id="515415"/>
    <lineage>
        <taxon>Bacteria</taxon>
        <taxon>Bacillati</taxon>
        <taxon>Actinomycetota</taxon>
        <taxon>Actinomycetes</taxon>
        <taxon>Micrococcales</taxon>
        <taxon>Microbacteriaceae</taxon>
        <taxon>Microbacterium</taxon>
    </lineage>
</organism>
<keyword evidence="3" id="KW-1185">Reference proteome</keyword>
<dbReference type="Proteomes" id="UP001324533">
    <property type="component" value="Chromosome"/>
</dbReference>
<dbReference type="Pfam" id="PF13416">
    <property type="entry name" value="SBP_bac_8"/>
    <property type="match status" value="1"/>
</dbReference>
<proteinExistence type="predicted"/>
<name>A0ABZ0VA61_9MICO</name>
<evidence type="ECO:0000313" key="3">
    <source>
        <dbReference type="Proteomes" id="UP001324533"/>
    </source>
</evidence>
<evidence type="ECO:0000313" key="2">
    <source>
        <dbReference type="EMBL" id="WQB70134.1"/>
    </source>
</evidence>
<protein>
    <submittedName>
        <fullName evidence="2">Extracellular solute-binding protein</fullName>
    </submittedName>
</protein>
<dbReference type="Gene3D" id="3.40.190.10">
    <property type="entry name" value="Periplasmic binding protein-like II"/>
    <property type="match status" value="2"/>
</dbReference>
<reference evidence="2 3" key="1">
    <citation type="submission" date="2023-06" db="EMBL/GenBank/DDBJ databases">
        <title>Rock-solubilizing bacteria, Microbacterium invictum, promotes re-establishment of vegetation in rocky wasteland by accelerating rock bio-weathering and reshaping soil bacterial community.</title>
        <authorList>
            <person name="Liu C."/>
        </authorList>
    </citation>
    <scope>NUCLEOTIDE SEQUENCE [LARGE SCALE GENOMIC DNA]</scope>
    <source>
        <strain evidence="2 3">X-18</strain>
    </source>
</reference>
<dbReference type="PANTHER" id="PTHR43649">
    <property type="entry name" value="ARABINOSE-BINDING PROTEIN-RELATED"/>
    <property type="match status" value="1"/>
</dbReference>
<sequence length="435" mass="44977">MSQHSDIRRLRWSLLAVSAAGALVLAGCSGGTDSGGSDSGGDSGDDASANFSLMVAQANDQDDYWAETAAKYTEQTGVEIEVIPYPSDAYNTQVTTQLQAGNAADMMILAPGTGQPISVVNLAEAGFLEPLNETSAGTIPAGTEAEYSFDDNVYAQPAALVPVGFIYNTAGGEEVGIDSYPETYEDLLEACTTARDGGKSFTVLAGSVPFNTGLFSMLISATRVYAETPDWNEQRAAGDVTFADSGWRDVLEDIVEMNDGGCFQDGVAGGTFDSITQGIGSQASLTAAVPGSAATSIAAGTGLDLTVQAFPPADGGDAYTLASANYAWAVNASADDAVKSSAQEFLDWLATPEESQAFADLSGFVPISGATADNLLPIYEPVGDLLENGDYAGLPNATWPNPDVYDTLGVGVQGLLTGQKTVDQVLDEMDAAWGD</sequence>
<dbReference type="InterPro" id="IPR050490">
    <property type="entry name" value="Bact_solute-bd_prot1"/>
</dbReference>
<dbReference type="InterPro" id="IPR006059">
    <property type="entry name" value="SBP"/>
</dbReference>
<dbReference type="EMBL" id="CP139779">
    <property type="protein sequence ID" value="WQB70134.1"/>
    <property type="molecule type" value="Genomic_DNA"/>
</dbReference>
<evidence type="ECO:0000256" key="1">
    <source>
        <dbReference type="SAM" id="SignalP"/>
    </source>
</evidence>
<dbReference type="SUPFAM" id="SSF53850">
    <property type="entry name" value="Periplasmic binding protein-like II"/>
    <property type="match status" value="1"/>
</dbReference>
<feature type="signal peptide" evidence="1">
    <location>
        <begin position="1"/>
        <end position="26"/>
    </location>
</feature>
<gene>
    <name evidence="2" type="ORF">T9R20_15765</name>
</gene>
<feature type="chain" id="PRO_5047156577" evidence="1">
    <location>
        <begin position="27"/>
        <end position="435"/>
    </location>
</feature>
<dbReference type="PANTHER" id="PTHR43649:SF12">
    <property type="entry name" value="DIACETYLCHITOBIOSE BINDING PROTEIN DASA"/>
    <property type="match status" value="1"/>
</dbReference>